<evidence type="ECO:0000256" key="9">
    <source>
        <dbReference type="SAM" id="MobiDB-lite"/>
    </source>
</evidence>
<gene>
    <name evidence="12" type="ORF">FHQ09_12460</name>
</gene>
<evidence type="ECO:0000256" key="6">
    <source>
        <dbReference type="ARBA" id="ARBA00022840"/>
    </source>
</evidence>
<dbReference type="GO" id="GO:0005524">
    <property type="term" value="F:ATP binding"/>
    <property type="evidence" value="ECO:0007669"/>
    <property type="project" value="UniProtKB-KW"/>
</dbReference>
<keyword evidence="7 10" id="KW-1133">Transmembrane helix</keyword>
<dbReference type="InterPro" id="IPR027417">
    <property type="entry name" value="P-loop_NTPase"/>
</dbReference>
<dbReference type="PANTHER" id="PTHR32309:SF13">
    <property type="entry name" value="FERRIC ENTEROBACTIN TRANSPORT PROTEIN FEPE"/>
    <property type="match status" value="1"/>
</dbReference>
<dbReference type="Pfam" id="PF10609">
    <property type="entry name" value="ParA"/>
    <property type="match status" value="1"/>
</dbReference>
<feature type="region of interest" description="Disordered" evidence="9">
    <location>
        <begin position="235"/>
        <end position="257"/>
    </location>
</feature>
<dbReference type="AlphaFoldDB" id="A0A5C4X053"/>
<evidence type="ECO:0000256" key="7">
    <source>
        <dbReference type="ARBA" id="ARBA00022989"/>
    </source>
</evidence>
<dbReference type="EC" id="2.7.10.2" evidence="12"/>
<keyword evidence="8 10" id="KW-0472">Membrane</keyword>
<keyword evidence="5" id="KW-0547">Nucleotide-binding</keyword>
<name>A0A5C4X053_9MICO</name>
<keyword evidence="3" id="KW-1003">Cell membrane</keyword>
<keyword evidence="4 10" id="KW-0812">Transmembrane</keyword>
<proteinExistence type="inferred from homology"/>
<reference evidence="12 13" key="1">
    <citation type="submission" date="2019-06" db="EMBL/GenBank/DDBJ databases">
        <authorList>
            <person name="Mardanova A.M."/>
            <person name="Pudova D.S."/>
            <person name="Shagimardanova E.I."/>
            <person name="Gogoleva N.E."/>
            <person name="Lutfullin M.T."/>
            <person name="Hadieva G.F."/>
            <person name="Sharipova M.R."/>
        </authorList>
    </citation>
    <scope>NUCLEOTIDE SEQUENCE [LARGE SCALE GENOMIC DNA]</scope>
    <source>
        <strain evidence="12 13">MG-1</strain>
    </source>
</reference>
<feature type="region of interest" description="Disordered" evidence="9">
    <location>
        <begin position="611"/>
        <end position="646"/>
    </location>
</feature>
<evidence type="ECO:0000256" key="10">
    <source>
        <dbReference type="SAM" id="Phobius"/>
    </source>
</evidence>
<accession>A0A5C4X053</accession>
<evidence type="ECO:0000256" key="3">
    <source>
        <dbReference type="ARBA" id="ARBA00022475"/>
    </source>
</evidence>
<dbReference type="GO" id="GO:0004715">
    <property type="term" value="F:non-membrane spanning protein tyrosine kinase activity"/>
    <property type="evidence" value="ECO:0007669"/>
    <property type="project" value="UniProtKB-EC"/>
</dbReference>
<feature type="region of interest" description="Disordered" evidence="9">
    <location>
        <begin position="33"/>
        <end position="61"/>
    </location>
</feature>
<dbReference type="InterPro" id="IPR003856">
    <property type="entry name" value="LPS_length_determ_N"/>
</dbReference>
<feature type="transmembrane region" description="Helical" evidence="10">
    <location>
        <begin position="269"/>
        <end position="292"/>
    </location>
</feature>
<dbReference type="EMBL" id="VDMQ01000007">
    <property type="protein sequence ID" value="TNM54077.1"/>
    <property type="molecule type" value="Genomic_DNA"/>
</dbReference>
<dbReference type="PANTHER" id="PTHR32309">
    <property type="entry name" value="TYROSINE-PROTEIN KINASE"/>
    <property type="match status" value="1"/>
</dbReference>
<evidence type="ECO:0000256" key="2">
    <source>
        <dbReference type="ARBA" id="ARBA00006683"/>
    </source>
</evidence>
<dbReference type="Proteomes" id="UP000314223">
    <property type="component" value="Unassembled WGS sequence"/>
</dbReference>
<protein>
    <submittedName>
        <fullName evidence="12">Polysaccharide biosynthesis tyrosine autokinase</fullName>
        <ecNumber evidence="12">2.7.10.2</ecNumber>
    </submittedName>
</protein>
<evidence type="ECO:0000256" key="8">
    <source>
        <dbReference type="ARBA" id="ARBA00023136"/>
    </source>
</evidence>
<feature type="region of interest" description="Disordered" evidence="9">
    <location>
        <begin position="546"/>
        <end position="566"/>
    </location>
</feature>
<evidence type="ECO:0000256" key="1">
    <source>
        <dbReference type="ARBA" id="ARBA00004651"/>
    </source>
</evidence>
<evidence type="ECO:0000256" key="4">
    <source>
        <dbReference type="ARBA" id="ARBA00022692"/>
    </source>
</evidence>
<dbReference type="CDD" id="cd05387">
    <property type="entry name" value="BY-kinase"/>
    <property type="match status" value="1"/>
</dbReference>
<keyword evidence="12" id="KW-0418">Kinase</keyword>
<feature type="compositionally biased region" description="Polar residues" evidence="9">
    <location>
        <begin position="246"/>
        <end position="257"/>
    </location>
</feature>
<dbReference type="InterPro" id="IPR050445">
    <property type="entry name" value="Bact_polysacc_biosynth/exp"/>
</dbReference>
<comment type="similarity">
    <text evidence="2">Belongs to the CpsC/CapA family.</text>
</comment>
<keyword evidence="6" id="KW-0067">ATP-binding</keyword>
<evidence type="ECO:0000259" key="11">
    <source>
        <dbReference type="Pfam" id="PF02706"/>
    </source>
</evidence>
<feature type="compositionally biased region" description="Polar residues" evidence="9">
    <location>
        <begin position="33"/>
        <end position="44"/>
    </location>
</feature>
<dbReference type="SUPFAM" id="SSF52540">
    <property type="entry name" value="P-loop containing nucleoside triphosphate hydrolases"/>
    <property type="match status" value="1"/>
</dbReference>
<feature type="transmembrane region" description="Helical" evidence="10">
    <location>
        <begin position="106"/>
        <end position="126"/>
    </location>
</feature>
<comment type="subcellular location">
    <subcellularLocation>
        <location evidence="1">Cell membrane</location>
        <topology evidence="1">Multi-pass membrane protein</topology>
    </subcellularLocation>
</comment>
<dbReference type="InterPro" id="IPR005702">
    <property type="entry name" value="Wzc-like_C"/>
</dbReference>
<evidence type="ECO:0000256" key="5">
    <source>
        <dbReference type="ARBA" id="ARBA00022741"/>
    </source>
</evidence>
<evidence type="ECO:0000313" key="13">
    <source>
        <dbReference type="Proteomes" id="UP000314223"/>
    </source>
</evidence>
<comment type="caution">
    <text evidence="12">The sequence shown here is derived from an EMBL/GenBank/DDBJ whole genome shotgun (WGS) entry which is preliminary data.</text>
</comment>
<dbReference type="Pfam" id="PF02706">
    <property type="entry name" value="Wzz"/>
    <property type="match status" value="1"/>
</dbReference>
<feature type="domain" description="Polysaccharide chain length determinant N-terminal" evidence="11">
    <location>
        <begin position="93"/>
        <end position="182"/>
    </location>
</feature>
<dbReference type="GO" id="GO:0005886">
    <property type="term" value="C:plasma membrane"/>
    <property type="evidence" value="ECO:0007669"/>
    <property type="project" value="UniProtKB-SubCell"/>
</dbReference>
<dbReference type="Gene3D" id="3.40.50.300">
    <property type="entry name" value="P-loop containing nucleotide triphosphate hydrolases"/>
    <property type="match status" value="1"/>
</dbReference>
<keyword evidence="12" id="KW-0808">Transferase</keyword>
<dbReference type="InterPro" id="IPR033756">
    <property type="entry name" value="YlxH/NBP35"/>
</dbReference>
<organism evidence="12 13">
    <name type="scientific">Brevibacterium sediminis</name>
    <dbReference type="NCBI Taxonomy" id="1857024"/>
    <lineage>
        <taxon>Bacteria</taxon>
        <taxon>Bacillati</taxon>
        <taxon>Actinomycetota</taxon>
        <taxon>Actinomycetes</taxon>
        <taxon>Micrococcales</taxon>
        <taxon>Brevibacteriaceae</taxon>
        <taxon>Brevibacterium</taxon>
    </lineage>
</organism>
<sequence>MTRSTRVRAAFHRATADHRRLCRRPRSTTACECSVKSDSPSCQQRSERRRGVQGRSPTSPVAIIGIGSTRSSYAVRKDTDMGMTESAPNGAGMDLRDYVRILRRRWLLVTAATVLGIVAGAVPVALMTPTYEAHTQLYVSVQSDAGGTGDLVQGNSFAKEVVSSYTDIVGSSVVLDPVISELGLNTTVAELRDDVKASTPDGSVLIDITVADSDPQQAERIAAAISRSLTQAVQNRLEPKRADGRSSISLTTTQEAQTADAPVSPRASLLVPAGLLLGLLCGIGIAILTAVFDTRVRSVQDIRQLTETPVIGRIPRDSAVADDPLVVRAFKYGPTAEAFRALRTNLEFLGVGSKRRVFAITSPSLGEGKSITAANLSIILAESGLRVALVDCDLRRPKVAEYLGIEGAAGLSDVLVGRVEISDVLQPWGEHGLSALPAGHIPPNPSELLGSQAMDAVLHELGEDFDYVILDAPPTLAVTDSAVVGTKAAGIIMVSAASNTKKRAFTESIRTHLAVGARVAGIVVTMLPPSGEDLYTYGAAEAYGRPPTETERLSADTGPSWMFRPDRSHVQGPADDGIDTAVDRHPAAPFGSKHLSAPKFWPIPSRSRLADHRCAPADDTGFEEPQTAELPRVGAVPGNAKPQRAD</sequence>
<dbReference type="NCBIfam" id="TIGR01007">
    <property type="entry name" value="eps_fam"/>
    <property type="match status" value="1"/>
</dbReference>
<evidence type="ECO:0000313" key="12">
    <source>
        <dbReference type="EMBL" id="TNM54077.1"/>
    </source>
</evidence>